<keyword evidence="3 7" id="KW-0813">Transport</keyword>
<dbReference type="InterPro" id="IPR048899">
    <property type="entry name" value="NMD_SH3"/>
</dbReference>
<dbReference type="OMA" id="WSAVVQV"/>
<dbReference type="GO" id="GO:0005634">
    <property type="term" value="C:nucleus"/>
    <property type="evidence" value="ECO:0000318"/>
    <property type="project" value="GO_Central"/>
</dbReference>
<dbReference type="InterPro" id="IPR007064">
    <property type="entry name" value="Nmd3_N"/>
</dbReference>
<dbReference type="STRING" id="4565.A0A3B6EQ92"/>
<evidence type="ECO:0000256" key="7">
    <source>
        <dbReference type="RuleBase" id="RU364108"/>
    </source>
</evidence>
<dbReference type="InterPro" id="IPR048898">
    <property type="entry name" value="OB_NMD3"/>
</dbReference>
<evidence type="ECO:0000313" key="12">
    <source>
        <dbReference type="Proteomes" id="UP000019116"/>
    </source>
</evidence>
<dbReference type="GO" id="GO:0043023">
    <property type="term" value="F:ribosomal large subunit binding"/>
    <property type="evidence" value="ECO:0000318"/>
    <property type="project" value="GO_Central"/>
</dbReference>
<evidence type="ECO:0000256" key="3">
    <source>
        <dbReference type="ARBA" id="ARBA00022448"/>
    </source>
</evidence>
<dbReference type="PANTHER" id="PTHR12746:SF3">
    <property type="entry name" value="60S RIBOSOMAL EXPORT PROTEIN NMD3"/>
    <property type="match status" value="1"/>
</dbReference>
<feature type="domain" description="60S ribosomal export protein NMD3 OB-fold" evidence="9">
    <location>
        <begin position="334"/>
        <end position="422"/>
    </location>
</feature>
<dbReference type="AlphaFoldDB" id="A0A3B6EQ92"/>
<reference evidence="11" key="2">
    <citation type="submission" date="2018-10" db="UniProtKB">
        <authorList>
            <consortium name="EnsemblPlants"/>
        </authorList>
    </citation>
    <scope>IDENTIFICATION</scope>
</reference>
<evidence type="ECO:0000256" key="6">
    <source>
        <dbReference type="ARBA" id="ARBA00023242"/>
    </source>
</evidence>
<feature type="domain" description="Nmd3 N-terminal" evidence="8">
    <location>
        <begin position="29"/>
        <end position="267"/>
    </location>
</feature>
<gene>
    <name evidence="11" type="primary">LOC123059443</name>
</gene>
<protein>
    <recommendedName>
        <fullName evidence="2 7">60S ribosomal export protein NMD3</fullName>
    </recommendedName>
</protein>
<keyword evidence="5 7" id="KW-0653">Protein transport</keyword>
<evidence type="ECO:0000259" key="9">
    <source>
        <dbReference type="Pfam" id="PF21192"/>
    </source>
</evidence>
<dbReference type="KEGG" id="taes:123059443"/>
<comment type="subcellular location">
    <subcellularLocation>
        <location evidence="7">Cytoplasm</location>
    </subcellularLocation>
    <subcellularLocation>
        <location evidence="7">Nucleus</location>
    </subcellularLocation>
</comment>
<dbReference type="SMR" id="A0A3B6EQ92"/>
<proteinExistence type="inferred from homology"/>
<dbReference type="InterPro" id="IPR039768">
    <property type="entry name" value="Nmd3"/>
</dbReference>
<evidence type="ECO:0000259" key="10">
    <source>
        <dbReference type="Pfam" id="PF21193"/>
    </source>
</evidence>
<dbReference type="Pfam" id="PF04981">
    <property type="entry name" value="NMD3"/>
    <property type="match status" value="1"/>
</dbReference>
<evidence type="ECO:0000256" key="1">
    <source>
        <dbReference type="ARBA" id="ARBA00009794"/>
    </source>
</evidence>
<dbReference type="Pfam" id="PF21193">
    <property type="entry name" value="NMD_SH3"/>
    <property type="match status" value="1"/>
</dbReference>
<dbReference type="PANTHER" id="PTHR12746">
    <property type="entry name" value="NONSENSE-MEDIATED MRNA DECAY PROTEIN 3"/>
    <property type="match status" value="1"/>
</dbReference>
<organism evidence="11">
    <name type="scientific">Triticum aestivum</name>
    <name type="common">Wheat</name>
    <dbReference type="NCBI Taxonomy" id="4565"/>
    <lineage>
        <taxon>Eukaryota</taxon>
        <taxon>Viridiplantae</taxon>
        <taxon>Streptophyta</taxon>
        <taxon>Embryophyta</taxon>
        <taxon>Tracheophyta</taxon>
        <taxon>Spermatophyta</taxon>
        <taxon>Magnoliopsida</taxon>
        <taxon>Liliopsida</taxon>
        <taxon>Poales</taxon>
        <taxon>Poaceae</taxon>
        <taxon>BOP clade</taxon>
        <taxon>Pooideae</taxon>
        <taxon>Triticodae</taxon>
        <taxon>Triticeae</taxon>
        <taxon>Triticinae</taxon>
        <taxon>Triticum</taxon>
    </lineage>
</organism>
<evidence type="ECO:0000256" key="4">
    <source>
        <dbReference type="ARBA" id="ARBA00022490"/>
    </source>
</evidence>
<keyword evidence="4 7" id="KW-0963">Cytoplasm</keyword>
<evidence type="ECO:0000256" key="2">
    <source>
        <dbReference type="ARBA" id="ARBA00017035"/>
    </source>
</evidence>
<keyword evidence="6 7" id="KW-0539">Nucleus</keyword>
<dbReference type="GO" id="GO:0015031">
    <property type="term" value="P:protein transport"/>
    <property type="evidence" value="ECO:0007669"/>
    <property type="project" value="UniProtKB-KW"/>
</dbReference>
<keyword evidence="12" id="KW-1185">Reference proteome</keyword>
<dbReference type="GeneID" id="123059443"/>
<sequence length="477" mass="51785">MASPHPLPGDMLFLPPPSQAAAAACTTLCCLCGVPMPPNAANTCAPCLRARVDVTDGAPRHAAVVHCPSCSSYLEPPRRWTRAAPESAELLQLLLRRVQRPIQRLGVTLTAAEFVFTEPHSKRIRLRLRLRREVLPGRGLALERDHAVEFTVHDRLCDPCGRARAGPDQDQWCAVVQLRQRASHRRTLLHLEQRLAALGAAGSATRVDVTGAGGIDFFFASRSHAAGLVALIASLAPARVADAARQLVSHDTKSNTYRHRHAFSVELCPVCRDDLVFLPREASRALGGLGPLVLCVRVTDTLALLDASTHRVVSLGIKDYDRHRFEPALTSRQLVEYVVLDVDPSPATGDTKAARFGYRTAYMQVARASELGRSKAVVTVRTHLGHLLGPGDRALGYDLRGANANNLDVDSHCLPDAVLVKKIYEKGGDGDRMQEDGGRSDDHGVACIDEIAMGIGGIDLDPCDEVELDELLEDLRI</sequence>
<dbReference type="GO" id="GO:0005737">
    <property type="term" value="C:cytoplasm"/>
    <property type="evidence" value="ECO:0000318"/>
    <property type="project" value="GO_Central"/>
</dbReference>
<dbReference type="Gramene" id="TraesCS3A03G1165000.1">
    <property type="protein sequence ID" value="TraesCS3A03G1165000.1.CDS1"/>
    <property type="gene ID" value="TraesCS3A03G1165000"/>
</dbReference>
<dbReference type="Gramene" id="TraesNOR3A03G01534790.1">
    <property type="protein sequence ID" value="TraesNOR3A03G01534790.1.CDS1"/>
    <property type="gene ID" value="TraesNOR3A03G01534790"/>
</dbReference>
<dbReference type="Gramene" id="TraesCS3A02G496100.1">
    <property type="protein sequence ID" value="TraesCS3A02G496100.1.cds1"/>
    <property type="gene ID" value="TraesCS3A02G496100"/>
</dbReference>
<dbReference type="EnsemblPlants" id="TraesCS3A02G496100.1">
    <property type="protein sequence ID" value="TraesCS3A02G496100.1.cds1"/>
    <property type="gene ID" value="TraesCS3A02G496100"/>
</dbReference>
<comment type="function">
    <text evidence="7">Acts as an adapter for the XPO1/CRM1-mediated export of the 60S ribosomal subunit.</text>
</comment>
<evidence type="ECO:0000259" key="8">
    <source>
        <dbReference type="Pfam" id="PF04981"/>
    </source>
</evidence>
<evidence type="ECO:0000256" key="5">
    <source>
        <dbReference type="ARBA" id="ARBA00022927"/>
    </source>
</evidence>
<name>A0A3B6EQ92_WHEAT</name>
<dbReference type="Pfam" id="PF21192">
    <property type="entry name" value="OB_NMD3"/>
    <property type="match status" value="1"/>
</dbReference>
<feature type="domain" description="60S ribosomal export protein NMD3 SH3" evidence="10">
    <location>
        <begin position="270"/>
        <end position="313"/>
    </location>
</feature>
<evidence type="ECO:0000313" key="11">
    <source>
        <dbReference type="EnsemblPlants" id="TraesCS3A02G496100.1.cds1"/>
    </source>
</evidence>
<accession>A0A3B6EQ92</accession>
<dbReference type="Proteomes" id="UP000019116">
    <property type="component" value="Chromosome 3A"/>
</dbReference>
<dbReference type="GO" id="GO:0000055">
    <property type="term" value="P:ribosomal large subunit export from nucleus"/>
    <property type="evidence" value="ECO:0000318"/>
    <property type="project" value="GO_Central"/>
</dbReference>
<reference evidence="11" key="1">
    <citation type="submission" date="2018-08" db="EMBL/GenBank/DDBJ databases">
        <authorList>
            <person name="Rossello M."/>
        </authorList>
    </citation>
    <scope>NUCLEOTIDE SEQUENCE [LARGE SCALE GENOMIC DNA]</scope>
    <source>
        <strain evidence="11">cv. Chinese Spring</strain>
    </source>
</reference>
<dbReference type="RefSeq" id="XP_044337955.1">
    <property type="nucleotide sequence ID" value="XM_044482020.1"/>
</dbReference>
<comment type="similarity">
    <text evidence="1 7">Belongs to the NMD3 family.</text>
</comment>